<gene>
    <name evidence="1" type="ORF">SCP_0806060</name>
</gene>
<dbReference type="EMBL" id="BFAD01000008">
    <property type="protein sequence ID" value="GBE86082.1"/>
    <property type="molecule type" value="Genomic_DNA"/>
</dbReference>
<reference evidence="1 2" key="1">
    <citation type="journal article" date="2018" name="Sci. Rep.">
        <title>Genome sequence of the cauliflower mushroom Sparassis crispa (Hanabiratake) and its association with beneficial usage.</title>
        <authorList>
            <person name="Kiyama R."/>
            <person name="Furutani Y."/>
            <person name="Kawaguchi K."/>
            <person name="Nakanishi T."/>
        </authorList>
    </citation>
    <scope>NUCLEOTIDE SEQUENCE [LARGE SCALE GENOMIC DNA]</scope>
</reference>
<evidence type="ECO:0008006" key="3">
    <source>
        <dbReference type="Google" id="ProtNLM"/>
    </source>
</evidence>
<sequence>MEWTKLSEVCPTWRTVAVQSPISWTSISVAQEGLRFHRLCLELSGKMPLDIFAGDFDFSDVYGESHSDTALESGNCIVDVAMVVDIISKYSHRIRIVRLPIPESESDLEMLVASLNTTMPLLSVRALGSGETYIHASEPEASFTPAPLVHQYPSLHSLTLERIGIPWDSPILTSLVGLELNLIQRPSSMEVFLEILDACPRLQRLVAFAPGLHPKSRKTNLLDDFEDDCGSNTNNDEPQYPPPTRTVALQHMRDFRMEATRQLRCPLEDGIEYDVIPNIAHAIPKDKTLLPLFSETRSVRIYVTDVYLEVRGYTVDCSVSDNITASLILHFSDYIADRSTAYLLPVVTVQVAQLFSSSLIVHWEMLGDWEKIFSFLPLLEHLKLNIANGVNCEIKPLFKILLPSFTDEKLFCPRLKTLFVEIRGNFYPKTAKFTPIVDGLAFRSSLGTPLHSLSLPSYCPTSKKLVGRLKSLVGTALELSQSRINRN</sequence>
<protein>
    <recommendedName>
        <fullName evidence="3">F-box domain-containing protein</fullName>
    </recommendedName>
</protein>
<evidence type="ECO:0000313" key="2">
    <source>
        <dbReference type="Proteomes" id="UP000287166"/>
    </source>
</evidence>
<dbReference type="OrthoDB" id="2800666at2759"/>
<dbReference type="GeneID" id="38782999"/>
<dbReference type="InParanoid" id="A0A401GV54"/>
<dbReference type="RefSeq" id="XP_027616995.1">
    <property type="nucleotide sequence ID" value="XM_027761194.1"/>
</dbReference>
<accession>A0A401GV54</accession>
<comment type="caution">
    <text evidence="1">The sequence shown here is derived from an EMBL/GenBank/DDBJ whole genome shotgun (WGS) entry which is preliminary data.</text>
</comment>
<organism evidence="1 2">
    <name type="scientific">Sparassis crispa</name>
    <dbReference type="NCBI Taxonomy" id="139825"/>
    <lineage>
        <taxon>Eukaryota</taxon>
        <taxon>Fungi</taxon>
        <taxon>Dikarya</taxon>
        <taxon>Basidiomycota</taxon>
        <taxon>Agaricomycotina</taxon>
        <taxon>Agaricomycetes</taxon>
        <taxon>Polyporales</taxon>
        <taxon>Sparassidaceae</taxon>
        <taxon>Sparassis</taxon>
    </lineage>
</organism>
<keyword evidence="2" id="KW-1185">Reference proteome</keyword>
<name>A0A401GV54_9APHY</name>
<dbReference type="Proteomes" id="UP000287166">
    <property type="component" value="Unassembled WGS sequence"/>
</dbReference>
<evidence type="ECO:0000313" key="1">
    <source>
        <dbReference type="EMBL" id="GBE86082.1"/>
    </source>
</evidence>
<dbReference type="AlphaFoldDB" id="A0A401GV54"/>
<proteinExistence type="predicted"/>